<dbReference type="AlphaFoldDB" id="A0A1I0AJN0"/>
<keyword evidence="7 8" id="KW-0472">Membrane</keyword>
<dbReference type="GO" id="GO:0005886">
    <property type="term" value="C:plasma membrane"/>
    <property type="evidence" value="ECO:0007669"/>
    <property type="project" value="UniProtKB-SubCell"/>
</dbReference>
<dbReference type="PANTHER" id="PTHR21716">
    <property type="entry name" value="TRANSMEMBRANE PROTEIN"/>
    <property type="match status" value="1"/>
</dbReference>
<keyword evidence="4" id="KW-1003">Cell membrane</keyword>
<keyword evidence="6 8" id="KW-1133">Transmembrane helix</keyword>
<accession>A0A1I0AJN0</accession>
<dbReference type="InterPro" id="IPR002549">
    <property type="entry name" value="AI-2E-like"/>
</dbReference>
<feature type="transmembrane region" description="Helical" evidence="8">
    <location>
        <begin position="192"/>
        <end position="215"/>
    </location>
</feature>
<evidence type="ECO:0000256" key="5">
    <source>
        <dbReference type="ARBA" id="ARBA00022692"/>
    </source>
</evidence>
<keyword evidence="5 8" id="KW-0812">Transmembrane</keyword>
<feature type="transmembrane region" description="Helical" evidence="8">
    <location>
        <begin position="281"/>
        <end position="300"/>
    </location>
</feature>
<proteinExistence type="inferred from homology"/>
<evidence type="ECO:0000256" key="7">
    <source>
        <dbReference type="ARBA" id="ARBA00023136"/>
    </source>
</evidence>
<feature type="transmembrane region" description="Helical" evidence="8">
    <location>
        <begin position="258"/>
        <end position="275"/>
    </location>
</feature>
<keyword evidence="10" id="KW-1185">Reference proteome</keyword>
<organism evidence="9 10">
    <name type="scientific">[Clostridium] aminophilum</name>
    <dbReference type="NCBI Taxonomy" id="1526"/>
    <lineage>
        <taxon>Bacteria</taxon>
        <taxon>Bacillati</taxon>
        <taxon>Bacillota</taxon>
        <taxon>Clostridia</taxon>
        <taxon>Lachnospirales</taxon>
        <taxon>Lachnospiraceae</taxon>
    </lineage>
</organism>
<comment type="subcellular location">
    <subcellularLocation>
        <location evidence="1">Cell membrane</location>
        <topology evidence="1">Multi-pass membrane protein</topology>
    </subcellularLocation>
</comment>
<dbReference type="OrthoDB" id="9793390at2"/>
<evidence type="ECO:0000313" key="10">
    <source>
        <dbReference type="Proteomes" id="UP000199820"/>
    </source>
</evidence>
<name>A0A1I0AJN0_9FIRM</name>
<feature type="transmembrane region" description="Helical" evidence="8">
    <location>
        <begin position="307"/>
        <end position="328"/>
    </location>
</feature>
<feature type="transmembrane region" description="Helical" evidence="8">
    <location>
        <begin position="9"/>
        <end position="30"/>
    </location>
</feature>
<dbReference type="Pfam" id="PF01594">
    <property type="entry name" value="AI-2E_transport"/>
    <property type="match status" value="1"/>
</dbReference>
<feature type="transmembrane region" description="Helical" evidence="8">
    <location>
        <begin position="36"/>
        <end position="60"/>
    </location>
</feature>
<dbReference type="RefSeq" id="WP_074648041.1">
    <property type="nucleotide sequence ID" value="NZ_FOIL01000002.1"/>
</dbReference>
<evidence type="ECO:0000256" key="3">
    <source>
        <dbReference type="ARBA" id="ARBA00022448"/>
    </source>
</evidence>
<dbReference type="EMBL" id="FOIL01000002">
    <property type="protein sequence ID" value="SES94545.1"/>
    <property type="molecule type" value="Genomic_DNA"/>
</dbReference>
<evidence type="ECO:0000256" key="4">
    <source>
        <dbReference type="ARBA" id="ARBA00022475"/>
    </source>
</evidence>
<evidence type="ECO:0000256" key="2">
    <source>
        <dbReference type="ARBA" id="ARBA00009773"/>
    </source>
</evidence>
<evidence type="ECO:0000256" key="1">
    <source>
        <dbReference type="ARBA" id="ARBA00004651"/>
    </source>
</evidence>
<keyword evidence="3" id="KW-0813">Transport</keyword>
<gene>
    <name evidence="9" type="ORF">SAMN04487771_100261</name>
</gene>
<sequence length="420" mass="46797">MEKKTFRDYLYLGITLVAVIATCILIGFGFQHWEGVAAFLSKLVAVTSPFIYGAVLAYLVSPAYNRVQEGVCRLFGSRTKKAGGRAVRTISKMIATIVSLVLVIAIVGSVVALILPQLIESIRKIYESLPQYWYNINDAIEQKLMNNPDLEQSVMTQLSNAYERFRLWGEDYLRGLDMSKITDLISQFSTGILGILVEIKNWLIGLIVMVYLLNLKETLSAQAKKVIYSIFSTKTANAIVEEFHYVDRVFGGFIVGKILDSVIIGILCFLLMTIFSMPYPMLLSAIIGVTNVIPFFGPFIGAIPTAILVLLVSPIKCLWFLGLILLLQQFDGNILGPKILGDSTGLPSFWVMFAIIFFGGFFGFVGMIIGVPLFAVIANLIKRVVHHWLKNKGLPVETDQYIHLNRIDEETGETISKKND</sequence>
<evidence type="ECO:0000256" key="6">
    <source>
        <dbReference type="ARBA" id="ARBA00022989"/>
    </source>
</evidence>
<dbReference type="eggNOG" id="COG0628">
    <property type="taxonomic scope" value="Bacteria"/>
</dbReference>
<protein>
    <submittedName>
        <fullName evidence="9">Predicted PurR-regulated permease PerM</fullName>
    </submittedName>
</protein>
<evidence type="ECO:0000313" key="9">
    <source>
        <dbReference type="EMBL" id="SES94545.1"/>
    </source>
</evidence>
<dbReference type="GO" id="GO:0055085">
    <property type="term" value="P:transmembrane transport"/>
    <property type="evidence" value="ECO:0007669"/>
    <property type="project" value="TreeGrafter"/>
</dbReference>
<comment type="similarity">
    <text evidence="2">Belongs to the autoinducer-2 exporter (AI-2E) (TC 2.A.86) family.</text>
</comment>
<dbReference type="STRING" id="1526.SAMN02910262_00678"/>
<reference evidence="9 10" key="1">
    <citation type="submission" date="2016-10" db="EMBL/GenBank/DDBJ databases">
        <authorList>
            <person name="de Groot N.N."/>
        </authorList>
    </citation>
    <scope>NUCLEOTIDE SEQUENCE [LARGE SCALE GENOMIC DNA]</scope>
    <source>
        <strain evidence="9 10">KH1P1</strain>
    </source>
</reference>
<dbReference type="PANTHER" id="PTHR21716:SF53">
    <property type="entry name" value="PERMEASE PERM-RELATED"/>
    <property type="match status" value="1"/>
</dbReference>
<feature type="transmembrane region" description="Helical" evidence="8">
    <location>
        <begin position="94"/>
        <end position="119"/>
    </location>
</feature>
<dbReference type="Proteomes" id="UP000199820">
    <property type="component" value="Unassembled WGS sequence"/>
</dbReference>
<evidence type="ECO:0000256" key="8">
    <source>
        <dbReference type="SAM" id="Phobius"/>
    </source>
</evidence>
<feature type="transmembrane region" description="Helical" evidence="8">
    <location>
        <begin position="348"/>
        <end position="381"/>
    </location>
</feature>